<accession>A0AAV1TK07</accession>
<evidence type="ECO:0008006" key="3">
    <source>
        <dbReference type="Google" id="ProtNLM"/>
    </source>
</evidence>
<organism evidence="1 2">
    <name type="scientific">Peronospora matthiolae</name>
    <dbReference type="NCBI Taxonomy" id="2874970"/>
    <lineage>
        <taxon>Eukaryota</taxon>
        <taxon>Sar</taxon>
        <taxon>Stramenopiles</taxon>
        <taxon>Oomycota</taxon>
        <taxon>Peronosporomycetes</taxon>
        <taxon>Peronosporales</taxon>
        <taxon>Peronosporaceae</taxon>
        <taxon>Peronospora</taxon>
    </lineage>
</organism>
<dbReference type="Proteomes" id="UP001162060">
    <property type="component" value="Unassembled WGS sequence"/>
</dbReference>
<proteinExistence type="predicted"/>
<evidence type="ECO:0000313" key="2">
    <source>
        <dbReference type="Proteomes" id="UP001162060"/>
    </source>
</evidence>
<dbReference type="EMBL" id="CAKLBY020000058">
    <property type="protein sequence ID" value="CAK7921840.1"/>
    <property type="molecule type" value="Genomic_DNA"/>
</dbReference>
<evidence type="ECO:0000313" key="1">
    <source>
        <dbReference type="EMBL" id="CAK7921840.1"/>
    </source>
</evidence>
<comment type="caution">
    <text evidence="1">The sequence shown here is derived from an EMBL/GenBank/DDBJ whole genome shotgun (WGS) entry which is preliminary data.</text>
</comment>
<sequence>MTCLSIKHLGVVNKLLVLQIKMDESKGYLLDQQVTIELLLKEFGPDSANGVRTPTSDECNLEDEDVQKILPEKSAKNDPSVNSFQSMVGSLLWIARCTRPDICFAVHKATRQTHKPTTKDWKTAKRIMRC</sequence>
<name>A0AAV1TK07_9STRA</name>
<reference evidence="1" key="1">
    <citation type="submission" date="2024-01" db="EMBL/GenBank/DDBJ databases">
        <authorList>
            <person name="Webb A."/>
        </authorList>
    </citation>
    <scope>NUCLEOTIDE SEQUENCE</scope>
    <source>
        <strain evidence="1">Pm1</strain>
    </source>
</reference>
<dbReference type="AlphaFoldDB" id="A0AAV1TK07"/>
<protein>
    <recommendedName>
        <fullName evidence="3">Reverse transcriptase Ty1/copia-type domain-containing protein</fullName>
    </recommendedName>
</protein>
<gene>
    <name evidence="1" type="ORF">PM001_LOCUS7343</name>
</gene>